<organism evidence="5 6">
    <name type="scientific">Panacagrimonas perspica</name>
    <dbReference type="NCBI Taxonomy" id="381431"/>
    <lineage>
        <taxon>Bacteria</taxon>
        <taxon>Pseudomonadati</taxon>
        <taxon>Pseudomonadota</taxon>
        <taxon>Gammaproteobacteria</taxon>
        <taxon>Nevskiales</taxon>
        <taxon>Nevskiaceae</taxon>
        <taxon>Panacagrimonas</taxon>
    </lineage>
</organism>
<dbReference type="Gene3D" id="3.10.380.10">
    <property type="entry name" value="Colicin E3-like ribonuclease domain"/>
    <property type="match status" value="1"/>
</dbReference>
<reference evidence="5 6" key="1">
    <citation type="submission" date="2019-03" db="EMBL/GenBank/DDBJ databases">
        <title>Genomic Encyclopedia of Type Strains, Phase IV (KMG-IV): sequencing the most valuable type-strain genomes for metagenomic binning, comparative biology and taxonomic classification.</title>
        <authorList>
            <person name="Goeker M."/>
        </authorList>
    </citation>
    <scope>NUCLEOTIDE SEQUENCE [LARGE SCALE GENOMIC DNA]</scope>
    <source>
        <strain evidence="5 6">DSM 26377</strain>
    </source>
</reference>
<dbReference type="GO" id="GO:0016788">
    <property type="term" value="F:hydrolase activity, acting on ester bonds"/>
    <property type="evidence" value="ECO:0007669"/>
    <property type="project" value="InterPro"/>
</dbReference>
<dbReference type="InterPro" id="IPR009105">
    <property type="entry name" value="Colicin_E3_ribonuclease"/>
</dbReference>
<feature type="domain" description="Teneurin-like YD-shell" evidence="4">
    <location>
        <begin position="29"/>
        <end position="205"/>
    </location>
</feature>
<name>A0A4R7PBY6_9GAMM</name>
<protein>
    <submittedName>
        <fullName evidence="5">RHS repeat-associated protein</fullName>
    </submittedName>
</protein>
<feature type="region of interest" description="Disordered" evidence="2">
    <location>
        <begin position="345"/>
        <end position="375"/>
    </location>
</feature>
<evidence type="ECO:0000259" key="4">
    <source>
        <dbReference type="Pfam" id="PF25023"/>
    </source>
</evidence>
<dbReference type="Gene3D" id="2.180.10.10">
    <property type="entry name" value="RHS repeat-associated core"/>
    <property type="match status" value="1"/>
</dbReference>
<keyword evidence="1" id="KW-0677">Repeat</keyword>
<dbReference type="GO" id="GO:0043022">
    <property type="term" value="F:ribosome binding"/>
    <property type="evidence" value="ECO:0007669"/>
    <property type="project" value="InterPro"/>
</dbReference>
<sequence length="375" mass="40765">MFGPTAVVPTAESVSREHSLSSLSSRIGYDATGNRTTYNQGQRSYTYNADGKLASYTATGKLAAYLYDGLGQRVQKTVNGVARRFAYDLDGKLVAEFNQTHGIVAEIVYLGTMPVSMIAANQIYAIHSDWRDAPRQIDGPNQVPVWAWDPAPFGGGAPYDRPAGQLVKFVFNLRYPGQYYDDESDLFYNHARYYDPSLGRYLESDPIGLDGGINTYAYVGGNPISYVDPSGLQAVVGVLPGASGGVAIAGGIAGNPNPEHQQIHPIPDDVLNVVCLMNPLCNGARILMSDMDADAVGDSCMLNEGKQGDFWKGLKPYRGKTKTNGKTGKERRFYEWDHTHGDIETYDPRGRHLGSANPETGAMTKPPAPGRKIDL</sequence>
<comment type="caution">
    <text evidence="5">The sequence shown here is derived from an EMBL/GenBank/DDBJ whole genome shotgun (WGS) entry which is preliminary data.</text>
</comment>
<dbReference type="Pfam" id="PF09000">
    <property type="entry name" value="Cytotoxic"/>
    <property type="match status" value="1"/>
</dbReference>
<dbReference type="InterPro" id="IPR056823">
    <property type="entry name" value="TEN-like_YD-shell"/>
</dbReference>
<dbReference type="Proteomes" id="UP000295341">
    <property type="component" value="Unassembled WGS sequence"/>
</dbReference>
<gene>
    <name evidence="5" type="ORF">DFR24_0985</name>
</gene>
<dbReference type="Pfam" id="PF25023">
    <property type="entry name" value="TEN_YD-shell"/>
    <property type="match status" value="1"/>
</dbReference>
<dbReference type="NCBIfam" id="TIGR03696">
    <property type="entry name" value="Rhs_assc_core"/>
    <property type="match status" value="1"/>
</dbReference>
<feature type="domain" description="Colicin E3-like ribonuclease" evidence="3">
    <location>
        <begin position="327"/>
        <end position="373"/>
    </location>
</feature>
<dbReference type="InterPro" id="IPR022385">
    <property type="entry name" value="Rhs_assc_core"/>
</dbReference>
<dbReference type="PRINTS" id="PR00394">
    <property type="entry name" value="RHSPROTEIN"/>
</dbReference>
<proteinExistence type="predicted"/>
<dbReference type="EMBL" id="SOBT01000008">
    <property type="protein sequence ID" value="TDU31614.1"/>
    <property type="molecule type" value="Genomic_DNA"/>
</dbReference>
<evidence type="ECO:0000313" key="6">
    <source>
        <dbReference type="Proteomes" id="UP000295341"/>
    </source>
</evidence>
<dbReference type="InterPro" id="IPR036725">
    <property type="entry name" value="ColE3_ribonuclease_sf"/>
</dbReference>
<dbReference type="PANTHER" id="PTHR32305:SF15">
    <property type="entry name" value="PROTEIN RHSA-RELATED"/>
    <property type="match status" value="1"/>
</dbReference>
<dbReference type="InterPro" id="IPR006530">
    <property type="entry name" value="YD"/>
</dbReference>
<dbReference type="GO" id="GO:0003723">
    <property type="term" value="F:RNA binding"/>
    <property type="evidence" value="ECO:0007669"/>
    <property type="project" value="InterPro"/>
</dbReference>
<accession>A0A4R7PBY6</accession>
<dbReference type="SUPFAM" id="SSF63840">
    <property type="entry name" value="Ribonuclease domain of colicin E3"/>
    <property type="match status" value="1"/>
</dbReference>
<evidence type="ECO:0000256" key="1">
    <source>
        <dbReference type="ARBA" id="ARBA00022737"/>
    </source>
</evidence>
<evidence type="ECO:0000259" key="3">
    <source>
        <dbReference type="Pfam" id="PF09000"/>
    </source>
</evidence>
<keyword evidence="6" id="KW-1185">Reference proteome</keyword>
<evidence type="ECO:0000313" key="5">
    <source>
        <dbReference type="EMBL" id="TDU31614.1"/>
    </source>
</evidence>
<dbReference type="NCBIfam" id="TIGR01643">
    <property type="entry name" value="YD_repeat_2x"/>
    <property type="match status" value="1"/>
</dbReference>
<dbReference type="PANTHER" id="PTHR32305">
    <property type="match status" value="1"/>
</dbReference>
<dbReference type="AlphaFoldDB" id="A0A4R7PBY6"/>
<dbReference type="InterPro" id="IPR050708">
    <property type="entry name" value="T6SS_VgrG/RHS"/>
</dbReference>
<evidence type="ECO:0000256" key="2">
    <source>
        <dbReference type="SAM" id="MobiDB-lite"/>
    </source>
</evidence>